<dbReference type="EMBL" id="JAGGLB010000023">
    <property type="protein sequence ID" value="MBP1994178.1"/>
    <property type="molecule type" value="Genomic_DNA"/>
</dbReference>
<evidence type="ECO:0000313" key="4">
    <source>
        <dbReference type="Proteomes" id="UP001519287"/>
    </source>
</evidence>
<gene>
    <name evidence="3" type="ORF">J2Z66_005804</name>
</gene>
<dbReference type="InterPro" id="IPR011042">
    <property type="entry name" value="6-blade_b-propeller_TolB-like"/>
</dbReference>
<evidence type="ECO:0000313" key="3">
    <source>
        <dbReference type="EMBL" id="MBP1994178.1"/>
    </source>
</evidence>
<dbReference type="SUPFAM" id="SSF55383">
    <property type="entry name" value="Copper amine oxidase, domain N"/>
    <property type="match status" value="1"/>
</dbReference>
<dbReference type="InterPro" id="IPR012854">
    <property type="entry name" value="Cu_amine_oxidase-like_N"/>
</dbReference>
<organism evidence="3 4">
    <name type="scientific">Paenibacillus eucommiae</name>
    <dbReference type="NCBI Taxonomy" id="1355755"/>
    <lineage>
        <taxon>Bacteria</taxon>
        <taxon>Bacillati</taxon>
        <taxon>Bacillota</taxon>
        <taxon>Bacilli</taxon>
        <taxon>Bacillales</taxon>
        <taxon>Paenibacillaceae</taxon>
        <taxon>Paenibacillus</taxon>
    </lineage>
</organism>
<dbReference type="Gene3D" id="2.120.10.30">
    <property type="entry name" value="TolB, C-terminal domain"/>
    <property type="match status" value="1"/>
</dbReference>
<dbReference type="Gene3D" id="3.30.457.10">
    <property type="entry name" value="Copper amine oxidase-like, N-terminal domain"/>
    <property type="match status" value="1"/>
</dbReference>
<dbReference type="InterPro" id="IPR036582">
    <property type="entry name" value="Mao_N_sf"/>
</dbReference>
<dbReference type="RefSeq" id="WP_209976028.1">
    <property type="nucleotide sequence ID" value="NZ_JAGGLB010000023.1"/>
</dbReference>
<comment type="caution">
    <text evidence="3">The sequence shown here is derived from an EMBL/GenBank/DDBJ whole genome shotgun (WGS) entry which is preliminary data.</text>
</comment>
<dbReference type="Pfam" id="PF07833">
    <property type="entry name" value="Cu_amine_oxidN1"/>
    <property type="match status" value="1"/>
</dbReference>
<dbReference type="SUPFAM" id="SSF69322">
    <property type="entry name" value="Tricorn protease domain 2"/>
    <property type="match status" value="1"/>
</dbReference>
<reference evidence="3 4" key="1">
    <citation type="submission" date="2021-03" db="EMBL/GenBank/DDBJ databases">
        <title>Genomic Encyclopedia of Type Strains, Phase IV (KMG-IV): sequencing the most valuable type-strain genomes for metagenomic binning, comparative biology and taxonomic classification.</title>
        <authorList>
            <person name="Goeker M."/>
        </authorList>
    </citation>
    <scope>NUCLEOTIDE SEQUENCE [LARGE SCALE GENOMIC DNA]</scope>
    <source>
        <strain evidence="3 4">DSM 26048</strain>
    </source>
</reference>
<feature type="signal peptide" evidence="1">
    <location>
        <begin position="1"/>
        <end position="25"/>
    </location>
</feature>
<accession>A0ABS4J2X3</accession>
<feature type="domain" description="Copper amine oxidase-like N-terminal" evidence="2">
    <location>
        <begin position="46"/>
        <end position="139"/>
    </location>
</feature>
<evidence type="ECO:0000259" key="2">
    <source>
        <dbReference type="Pfam" id="PF07833"/>
    </source>
</evidence>
<keyword evidence="4" id="KW-1185">Reference proteome</keyword>
<protein>
    <recommendedName>
        <fullName evidence="2">Copper amine oxidase-like N-terminal domain-containing protein</fullName>
    </recommendedName>
</protein>
<feature type="chain" id="PRO_5046738854" description="Copper amine oxidase-like N-terminal domain-containing protein" evidence="1">
    <location>
        <begin position="26"/>
        <end position="467"/>
    </location>
</feature>
<sequence>MKSKLLNSFLVLSVASAISIGAAGAAGTEAAKEPITVTTLSKEGKPFNVRTVHNHNATLYSVRDLAAVMGASVQYSDATRTIELTADNRVELWADSPTYTVNTKEFTYSSVPQNVDGSVFVELEKTIEAIGGSVITDDSGVKTINTLQLLSGTFSNPRWVGEDSIIAVKEDSENNLYKINPKTLKSELLSNDPNAAGLIVSPDGVYGAYTNDKAELVLMNLENGAAYKPSKDTSLKTDLVWSADSKKIYFIQGDNQDKIAYLNIQTKEIIKLLEDKVNYKSELRVSSDEKKLLYIVNVTGAAKNDSNSTEESLSIDFSGAGTQLFEFDTTVKDAKPKKLAAGSDNKLYVNILSSGQAIYVSFETEGLNQSGSLKMIGADLAATNLVSDLDVDFSALTNSGQIVVSGKDSSDDTVVSIVSTTGTKTPIFKTKEDISEIIVSGDGTKIVGIADGKVVFIHNDSMAELTK</sequence>
<proteinExistence type="predicted"/>
<name>A0ABS4J2X3_9BACL</name>
<dbReference type="Proteomes" id="UP001519287">
    <property type="component" value="Unassembled WGS sequence"/>
</dbReference>
<evidence type="ECO:0000256" key="1">
    <source>
        <dbReference type="SAM" id="SignalP"/>
    </source>
</evidence>
<keyword evidence="1" id="KW-0732">Signal</keyword>